<keyword evidence="1" id="KW-1133">Transmembrane helix</keyword>
<dbReference type="AlphaFoldDB" id="A0A1G9XQ21"/>
<proteinExistence type="predicted"/>
<feature type="transmembrane region" description="Helical" evidence="1">
    <location>
        <begin position="77"/>
        <end position="95"/>
    </location>
</feature>
<reference evidence="2 3" key="1">
    <citation type="submission" date="2016-10" db="EMBL/GenBank/DDBJ databases">
        <authorList>
            <person name="de Groot N.N."/>
        </authorList>
    </citation>
    <scope>NUCLEOTIDE SEQUENCE [LARGE SCALE GENOMIC DNA]</scope>
    <source>
        <strain evidence="3">EB21,IBRC-M 10013,KCTC 4048</strain>
    </source>
</reference>
<dbReference type="Proteomes" id="UP000199370">
    <property type="component" value="Unassembled WGS sequence"/>
</dbReference>
<name>A0A1G9XQ21_9EURY</name>
<keyword evidence="1" id="KW-0812">Transmembrane</keyword>
<evidence type="ECO:0000313" key="2">
    <source>
        <dbReference type="EMBL" id="SDM98929.1"/>
    </source>
</evidence>
<protein>
    <submittedName>
        <fullName evidence="2">Uncharacterized protein</fullName>
    </submittedName>
</protein>
<organism evidence="2 3">
    <name type="scientific">Haloarchaeobius iranensis</name>
    <dbReference type="NCBI Taxonomy" id="996166"/>
    <lineage>
        <taxon>Archaea</taxon>
        <taxon>Methanobacteriati</taxon>
        <taxon>Methanobacteriota</taxon>
        <taxon>Stenosarchaea group</taxon>
        <taxon>Halobacteria</taxon>
        <taxon>Halobacteriales</taxon>
        <taxon>Halorubellaceae</taxon>
        <taxon>Haloarchaeobius</taxon>
    </lineage>
</organism>
<dbReference type="STRING" id="996166.SAMN05192554_11183"/>
<keyword evidence="3" id="KW-1185">Reference proteome</keyword>
<sequence>MNLKRIVVVLVFLVVGSIVAGTLQTTPIAGMSDAQRTALGIAFSTPVGIAVFALVAGTFDTDGYLAERSWAGKFGDLVFVELAAVIGALGAATALEGAIPSFAGWTGAALGYFLAFFTFLWRAGEYNETPARDE</sequence>
<evidence type="ECO:0000256" key="1">
    <source>
        <dbReference type="SAM" id="Phobius"/>
    </source>
</evidence>
<keyword evidence="1" id="KW-0472">Membrane</keyword>
<accession>A0A1G9XQ21</accession>
<feature type="transmembrane region" description="Helical" evidence="1">
    <location>
        <begin position="6"/>
        <end position="26"/>
    </location>
</feature>
<feature type="transmembrane region" description="Helical" evidence="1">
    <location>
        <begin position="102"/>
        <end position="121"/>
    </location>
</feature>
<evidence type="ECO:0000313" key="3">
    <source>
        <dbReference type="Proteomes" id="UP000199370"/>
    </source>
</evidence>
<dbReference type="RefSeq" id="WP_089733890.1">
    <property type="nucleotide sequence ID" value="NZ_FNIA01000011.1"/>
</dbReference>
<feature type="transmembrane region" description="Helical" evidence="1">
    <location>
        <begin position="38"/>
        <end position="57"/>
    </location>
</feature>
<gene>
    <name evidence="2" type="ORF">SAMN05192554_11183</name>
</gene>
<dbReference type="EMBL" id="FNIA01000011">
    <property type="protein sequence ID" value="SDM98929.1"/>
    <property type="molecule type" value="Genomic_DNA"/>
</dbReference>